<dbReference type="OrthoDB" id="9808638at2"/>
<dbReference type="SUPFAM" id="SSF103481">
    <property type="entry name" value="Multidrug resistance efflux transporter EmrE"/>
    <property type="match status" value="1"/>
</dbReference>
<evidence type="ECO:0000256" key="1">
    <source>
        <dbReference type="ARBA" id="ARBA00004651"/>
    </source>
</evidence>
<evidence type="ECO:0000256" key="7">
    <source>
        <dbReference type="ARBA" id="ARBA00038032"/>
    </source>
</evidence>
<dbReference type="FunFam" id="1.10.3730.20:FF:000001">
    <property type="entry name" value="Quaternary ammonium compound resistance transporter SugE"/>
    <property type="match status" value="1"/>
</dbReference>
<dbReference type="InterPro" id="IPR037185">
    <property type="entry name" value="EmrE-like"/>
</dbReference>
<evidence type="ECO:0000256" key="3">
    <source>
        <dbReference type="ARBA" id="ARBA00022475"/>
    </source>
</evidence>
<dbReference type="GO" id="GO:1990961">
    <property type="term" value="P:xenobiotic detoxification by transmembrane export across the plasma membrane"/>
    <property type="evidence" value="ECO:0007669"/>
    <property type="project" value="UniProtKB-ARBA"/>
</dbReference>
<comment type="caution">
    <text evidence="11">The sequence shown here is derived from an EMBL/GenBank/DDBJ whole genome shotgun (WGS) entry which is preliminary data.</text>
</comment>
<dbReference type="AlphaFoldDB" id="A0A272EML1"/>
<feature type="transmembrane region" description="Helical" evidence="9">
    <location>
        <begin position="37"/>
        <end position="55"/>
    </location>
</feature>
<dbReference type="EMBL" id="NMRN01000097">
    <property type="protein sequence ID" value="PAS91354.1"/>
    <property type="molecule type" value="Genomic_DNA"/>
</dbReference>
<gene>
    <name evidence="10" type="ORF">BGI27_16985</name>
    <name evidence="11" type="ORF">CGU29_16930</name>
</gene>
<dbReference type="Gene3D" id="1.10.3730.20">
    <property type="match status" value="1"/>
</dbReference>
<evidence type="ECO:0000313" key="12">
    <source>
        <dbReference type="Proteomes" id="UP000216107"/>
    </source>
</evidence>
<evidence type="ECO:0000256" key="6">
    <source>
        <dbReference type="ARBA" id="ARBA00023136"/>
    </source>
</evidence>
<feature type="transmembrane region" description="Helical" evidence="9">
    <location>
        <begin position="7"/>
        <end position="25"/>
    </location>
</feature>
<feature type="transmembrane region" description="Helical" evidence="9">
    <location>
        <begin position="62"/>
        <end position="83"/>
    </location>
</feature>
<keyword evidence="3" id="KW-1003">Cell membrane</keyword>
<comment type="similarity">
    <text evidence="7 8">Belongs to the drug/metabolite transporter (DMT) superfamily. Small multidrug resistance (SMR) (TC 2.A.7.1) family.</text>
</comment>
<evidence type="ECO:0000256" key="8">
    <source>
        <dbReference type="RuleBase" id="RU003942"/>
    </source>
</evidence>
<dbReference type="RefSeq" id="WP_095525993.1">
    <property type="nucleotide sequence ID" value="NZ_MDUX01000094.1"/>
</dbReference>
<dbReference type="PANTHER" id="PTHR30561">
    <property type="entry name" value="SMR FAMILY PROTON-DEPENDENT DRUG EFFLUX TRANSPORTER SUGE"/>
    <property type="match status" value="1"/>
</dbReference>
<evidence type="ECO:0000313" key="11">
    <source>
        <dbReference type="EMBL" id="PAS91354.1"/>
    </source>
</evidence>
<dbReference type="InterPro" id="IPR000390">
    <property type="entry name" value="Small_drug/metabolite_transptr"/>
</dbReference>
<evidence type="ECO:0000256" key="4">
    <source>
        <dbReference type="ARBA" id="ARBA00022692"/>
    </source>
</evidence>
<dbReference type="PANTHER" id="PTHR30561:SF1">
    <property type="entry name" value="MULTIDRUG TRANSPORTER EMRE"/>
    <property type="match status" value="1"/>
</dbReference>
<evidence type="ECO:0000313" key="10">
    <source>
        <dbReference type="EMBL" id="KAF7597765.1"/>
    </source>
</evidence>
<keyword evidence="5 9" id="KW-1133">Transmembrane helix</keyword>
<dbReference type="Proteomes" id="UP000216107">
    <property type="component" value="Unassembled WGS sequence"/>
</dbReference>
<accession>A0A272EML1</accession>
<dbReference type="InterPro" id="IPR045324">
    <property type="entry name" value="Small_multidrug_res"/>
</dbReference>
<dbReference type="Proteomes" id="UP000623509">
    <property type="component" value="Unassembled WGS sequence"/>
</dbReference>
<dbReference type="Pfam" id="PF00893">
    <property type="entry name" value="Multi_Drug_Res"/>
    <property type="match status" value="1"/>
</dbReference>
<protein>
    <submittedName>
        <fullName evidence="11">QacE family quaternary ammonium compound efflux SMR transporter</fullName>
    </submittedName>
</protein>
<sequence length="114" mass="11977">MNLQQQAWWALAVAIVCEVIATSALKASAGFSRPLPSVLVVLGYGAAFYLLTIVLRSIPVGVAYAIWSGAGIVLVSLVGWLLYRQSLDTPAILGIGLILAGVLVLNLFSRSAAH</sequence>
<dbReference type="GO" id="GO:0015220">
    <property type="term" value="F:choline transmembrane transporter activity"/>
    <property type="evidence" value="ECO:0007669"/>
    <property type="project" value="TreeGrafter"/>
</dbReference>
<proteinExistence type="inferred from homology"/>
<reference evidence="11 12" key="2">
    <citation type="submission" date="2017-07" db="EMBL/GenBank/DDBJ databases">
        <title>Candidatus Dactylopiibacterium carminicum, a nitrogen-fixing symbiont of the cochineal insect Dactylopius coccus and Dactylopius opuntiae (Hemiptera: Coccoidea: Dactylopiidae).</title>
        <authorList>
            <person name="Vera A."/>
        </authorList>
    </citation>
    <scope>NUCLEOTIDE SEQUENCE [LARGE SCALE GENOMIC DNA]</scope>
    <source>
        <strain evidence="11 12">NFDCM</strain>
    </source>
</reference>
<dbReference type="GO" id="GO:0015199">
    <property type="term" value="F:amino-acid betaine transmembrane transporter activity"/>
    <property type="evidence" value="ECO:0007669"/>
    <property type="project" value="TreeGrafter"/>
</dbReference>
<dbReference type="GO" id="GO:0005886">
    <property type="term" value="C:plasma membrane"/>
    <property type="evidence" value="ECO:0007669"/>
    <property type="project" value="UniProtKB-SubCell"/>
</dbReference>
<comment type="subcellular location">
    <subcellularLocation>
        <location evidence="1 8">Cell membrane</location>
        <topology evidence="1 8">Multi-pass membrane protein</topology>
    </subcellularLocation>
</comment>
<dbReference type="EMBL" id="MDUX01000094">
    <property type="protein sequence ID" value="KAF7597765.1"/>
    <property type="molecule type" value="Genomic_DNA"/>
</dbReference>
<dbReference type="GO" id="GO:0031460">
    <property type="term" value="P:glycine betaine transport"/>
    <property type="evidence" value="ECO:0007669"/>
    <property type="project" value="TreeGrafter"/>
</dbReference>
<evidence type="ECO:0000256" key="2">
    <source>
        <dbReference type="ARBA" id="ARBA00022448"/>
    </source>
</evidence>
<name>A0A272EML1_9RHOO</name>
<evidence type="ECO:0000313" key="13">
    <source>
        <dbReference type="Proteomes" id="UP000623509"/>
    </source>
</evidence>
<feature type="transmembrane region" description="Helical" evidence="9">
    <location>
        <begin position="89"/>
        <end position="108"/>
    </location>
</feature>
<evidence type="ECO:0000256" key="5">
    <source>
        <dbReference type="ARBA" id="ARBA00022989"/>
    </source>
</evidence>
<dbReference type="GO" id="GO:0015297">
    <property type="term" value="F:antiporter activity"/>
    <property type="evidence" value="ECO:0007669"/>
    <property type="project" value="TreeGrafter"/>
</dbReference>
<evidence type="ECO:0000256" key="9">
    <source>
        <dbReference type="SAM" id="Phobius"/>
    </source>
</evidence>
<keyword evidence="13" id="KW-1185">Reference proteome</keyword>
<reference evidence="10 13" key="1">
    <citation type="submission" date="2016-08" db="EMBL/GenBank/DDBJ databases">
        <title>Candidatus Dactylopiibacterium carminicum genome sequence.</title>
        <authorList>
            <person name="Ramirez-Puebla S.T."/>
            <person name="Ormeno-Orrillo E."/>
            <person name="Vera-Ponce De Leon A."/>
            <person name="Luis L."/>
            <person name="Sanchez-Flores A."/>
            <person name="Monica R."/>
            <person name="Martinez-Romero E."/>
        </authorList>
    </citation>
    <scope>NUCLEOTIDE SEQUENCE [LARGE SCALE GENOMIC DNA]</scope>
    <source>
        <strain evidence="10">END1</strain>
    </source>
</reference>
<keyword evidence="6 9" id="KW-0472">Membrane</keyword>
<organism evidence="11 12">
    <name type="scientific">Candidatus Dactylopiibacterium carminicum</name>
    <dbReference type="NCBI Taxonomy" id="857335"/>
    <lineage>
        <taxon>Bacteria</taxon>
        <taxon>Pseudomonadati</taxon>
        <taxon>Pseudomonadota</taxon>
        <taxon>Betaproteobacteria</taxon>
        <taxon>Rhodocyclales</taxon>
        <taxon>Rhodocyclaceae</taxon>
        <taxon>Candidatus Dactylopiibacterium</taxon>
    </lineage>
</organism>
<keyword evidence="2" id="KW-0813">Transport</keyword>
<keyword evidence="4 8" id="KW-0812">Transmembrane</keyword>